<dbReference type="InterPro" id="IPR009056">
    <property type="entry name" value="Cyt_c-like_dom"/>
</dbReference>
<dbReference type="InterPro" id="IPR025965">
    <property type="entry name" value="FlgD/Vpr_Ig-like"/>
</dbReference>
<keyword evidence="1" id="KW-0349">Heme</keyword>
<dbReference type="Pfam" id="PF13860">
    <property type="entry name" value="FlgD_ig"/>
    <property type="match status" value="1"/>
</dbReference>
<dbReference type="GO" id="GO:0020037">
    <property type="term" value="F:heme binding"/>
    <property type="evidence" value="ECO:0007669"/>
    <property type="project" value="InterPro"/>
</dbReference>
<dbReference type="PROSITE" id="PS51007">
    <property type="entry name" value="CYTC"/>
    <property type="match status" value="1"/>
</dbReference>
<dbReference type="InterPro" id="IPR036909">
    <property type="entry name" value="Cyt_c-like_dom_sf"/>
</dbReference>
<organism evidence="5">
    <name type="scientific">marine metagenome</name>
    <dbReference type="NCBI Taxonomy" id="408172"/>
    <lineage>
        <taxon>unclassified sequences</taxon>
        <taxon>metagenomes</taxon>
        <taxon>ecological metagenomes</taxon>
    </lineage>
</organism>
<keyword evidence="3" id="KW-0408">Iron</keyword>
<dbReference type="SUPFAM" id="SSF46626">
    <property type="entry name" value="Cytochrome c"/>
    <property type="match status" value="1"/>
</dbReference>
<feature type="domain" description="Cytochrome c" evidence="4">
    <location>
        <begin position="96"/>
        <end position="182"/>
    </location>
</feature>
<dbReference type="AlphaFoldDB" id="A0A382A1I8"/>
<dbReference type="InterPro" id="IPR026444">
    <property type="entry name" value="Secre_tail"/>
</dbReference>
<dbReference type="GO" id="GO:0046872">
    <property type="term" value="F:metal ion binding"/>
    <property type="evidence" value="ECO:0007669"/>
    <property type="project" value="UniProtKB-KW"/>
</dbReference>
<reference evidence="5" key="1">
    <citation type="submission" date="2018-05" db="EMBL/GenBank/DDBJ databases">
        <authorList>
            <person name="Lanie J.A."/>
            <person name="Ng W.-L."/>
            <person name="Kazmierczak K.M."/>
            <person name="Andrzejewski T.M."/>
            <person name="Davidsen T.M."/>
            <person name="Wayne K.J."/>
            <person name="Tettelin H."/>
            <person name="Glass J.I."/>
            <person name="Rusch D."/>
            <person name="Podicherti R."/>
            <person name="Tsui H.-C.T."/>
            <person name="Winkler M.E."/>
        </authorList>
    </citation>
    <scope>NUCLEOTIDE SEQUENCE</scope>
</reference>
<evidence type="ECO:0000256" key="3">
    <source>
        <dbReference type="ARBA" id="ARBA00023004"/>
    </source>
</evidence>
<proteinExistence type="predicted"/>
<dbReference type="PANTHER" id="PTHR35889:SF3">
    <property type="entry name" value="F-BOX DOMAIN-CONTAINING PROTEIN"/>
    <property type="match status" value="1"/>
</dbReference>
<keyword evidence="2" id="KW-0479">Metal-binding</keyword>
<evidence type="ECO:0000259" key="4">
    <source>
        <dbReference type="PROSITE" id="PS51007"/>
    </source>
</evidence>
<dbReference type="Pfam" id="PF07635">
    <property type="entry name" value="PSCyt1"/>
    <property type="match status" value="1"/>
</dbReference>
<dbReference type="InterPro" id="IPR011429">
    <property type="entry name" value="Cyt_c_Planctomycete-type"/>
</dbReference>
<evidence type="ECO:0000256" key="1">
    <source>
        <dbReference type="ARBA" id="ARBA00022617"/>
    </source>
</evidence>
<dbReference type="PANTHER" id="PTHR35889">
    <property type="entry name" value="CYCLOINULO-OLIGOSACCHARIDE FRUCTANOTRANSFERASE-RELATED"/>
    <property type="match status" value="1"/>
</dbReference>
<dbReference type="NCBIfam" id="TIGR04183">
    <property type="entry name" value="Por_Secre_tail"/>
    <property type="match status" value="1"/>
</dbReference>
<dbReference type="Gene3D" id="1.10.760.10">
    <property type="entry name" value="Cytochrome c-like domain"/>
    <property type="match status" value="1"/>
</dbReference>
<accession>A0A382A1I8</accession>
<dbReference type="Gene3D" id="2.60.40.4070">
    <property type="match status" value="1"/>
</dbReference>
<sequence>MKKYYLSFLLLFISFPQLSVSQTFSFDYGETSADVDLGTYVQFEGSITNTTNSLITIAVVKNVNEIPDGWASMICIGNLCYPPYVDSTTADIVGIDYNLSIQSIFNQNCTGCHDSSNPAGGLNLLSYENLMSNNVIVPGDHEASELYDRITRPESSNGDMPPAGSLDQDEIDLIADWIDEGALNGEKTASFSLDVVVQGTEGIGNIQIALLDVAYPEEAVTVDYTVSTTQSEMTLTVDHLIDWNMVGLPLVVEDGNVLTIFPDAIDGTLYSFGVSYIQEETLENGKGYWLRFDDSGSSDINGGEITSLTMSMNEGWNLISGISSTIELENIIDPWEIIIEGTLFGYNGSYLYTDNLVPGEGYWLRTYDAGDITFSNSQQSARAVFSVDRLEGSNRLEFANGTHANTLYFGENIPDETRLSYSLPPVFPYMAFDARFTDNMRNTEDGGKIQVINTNSSLNIHYNIMINAGEQKEWILATGVGEEYVLIGAGEITLPGGSQKMTLGKRTILPNNYTLHQNYPNPFNPVTTLRYSLPFYDHVKLIIYDLRGKEINQIVNSNQPAGFQSVVWNATDYFGRSVGAGVYLYQIQAGDFKDTRKMVLLK</sequence>
<evidence type="ECO:0000313" key="5">
    <source>
        <dbReference type="EMBL" id="SVA95022.1"/>
    </source>
</evidence>
<gene>
    <name evidence="5" type="ORF">METZ01_LOCUS147876</name>
</gene>
<dbReference type="EMBL" id="UINC01023415">
    <property type="protein sequence ID" value="SVA95022.1"/>
    <property type="molecule type" value="Genomic_DNA"/>
</dbReference>
<protein>
    <recommendedName>
        <fullName evidence="4">Cytochrome c domain-containing protein</fullName>
    </recommendedName>
</protein>
<name>A0A382A1I8_9ZZZZ</name>
<evidence type="ECO:0000256" key="2">
    <source>
        <dbReference type="ARBA" id="ARBA00022723"/>
    </source>
</evidence>
<dbReference type="GO" id="GO:0009055">
    <property type="term" value="F:electron transfer activity"/>
    <property type="evidence" value="ECO:0007669"/>
    <property type="project" value="InterPro"/>
</dbReference>